<organism evidence="1 2">
    <name type="scientific">Nitrospira japonica</name>
    <dbReference type="NCBI Taxonomy" id="1325564"/>
    <lineage>
        <taxon>Bacteria</taxon>
        <taxon>Pseudomonadati</taxon>
        <taxon>Nitrospirota</taxon>
        <taxon>Nitrospiria</taxon>
        <taxon>Nitrospirales</taxon>
        <taxon>Nitrospiraceae</taxon>
        <taxon>Nitrospira</taxon>
    </lineage>
</organism>
<accession>A0A1W1I5G1</accession>
<dbReference type="EMBL" id="LT828648">
    <property type="protein sequence ID" value="SLM48244.1"/>
    <property type="molecule type" value="Genomic_DNA"/>
</dbReference>
<dbReference type="Proteomes" id="UP000192042">
    <property type="component" value="Chromosome I"/>
</dbReference>
<proteinExistence type="predicted"/>
<name>A0A1W1I5G1_9BACT</name>
<evidence type="ECO:0000313" key="2">
    <source>
        <dbReference type="Proteomes" id="UP000192042"/>
    </source>
</evidence>
<gene>
    <name evidence="1" type="ORF">NSJP_2072</name>
</gene>
<keyword evidence="2" id="KW-1185">Reference proteome</keyword>
<evidence type="ECO:0000313" key="1">
    <source>
        <dbReference type="EMBL" id="SLM48244.1"/>
    </source>
</evidence>
<protein>
    <submittedName>
        <fullName evidence="1">Uncharacterized protein</fullName>
    </submittedName>
</protein>
<dbReference type="AlphaFoldDB" id="A0A1W1I5G1"/>
<dbReference type="KEGG" id="nja:NSJP_2072"/>
<reference evidence="1 2" key="1">
    <citation type="submission" date="2017-03" db="EMBL/GenBank/DDBJ databases">
        <authorList>
            <person name="Afonso C.L."/>
            <person name="Miller P.J."/>
            <person name="Scott M.A."/>
            <person name="Spackman E."/>
            <person name="Goraichik I."/>
            <person name="Dimitrov K.M."/>
            <person name="Suarez D.L."/>
            <person name="Swayne D.E."/>
        </authorList>
    </citation>
    <scope>NUCLEOTIDE SEQUENCE [LARGE SCALE GENOMIC DNA]</scope>
    <source>
        <strain evidence="1">Genome sequencing of Nitrospira japonica strain NJ11</strain>
    </source>
</reference>
<sequence length="59" mass="6320">MGSFCLRSVSCPNGKQVDYSHCVSGQCSPDHPCPVGYLCVRYSEGVSYCIPEPVCTDAS</sequence>